<dbReference type="Proteomes" id="UP001437256">
    <property type="component" value="Unassembled WGS sequence"/>
</dbReference>
<evidence type="ECO:0000313" key="1">
    <source>
        <dbReference type="EMBL" id="KAL0060706.1"/>
    </source>
</evidence>
<evidence type="ECO:0008006" key="3">
    <source>
        <dbReference type="Google" id="ProtNLM"/>
    </source>
</evidence>
<gene>
    <name evidence="1" type="ORF">AAF712_012486</name>
</gene>
<comment type="caution">
    <text evidence="1">The sequence shown here is derived from an EMBL/GenBank/DDBJ whole genome shotgun (WGS) entry which is preliminary data.</text>
</comment>
<protein>
    <recommendedName>
        <fullName evidence="3">F-box domain-containing protein</fullName>
    </recommendedName>
</protein>
<dbReference type="EMBL" id="JBBXMP010000164">
    <property type="protein sequence ID" value="KAL0060706.1"/>
    <property type="molecule type" value="Genomic_DNA"/>
</dbReference>
<dbReference type="SUPFAM" id="SSF81383">
    <property type="entry name" value="F-box domain"/>
    <property type="match status" value="1"/>
</dbReference>
<proteinExistence type="predicted"/>
<dbReference type="InterPro" id="IPR036047">
    <property type="entry name" value="F-box-like_dom_sf"/>
</dbReference>
<accession>A0ABR2ZIA9</accession>
<dbReference type="InterPro" id="IPR032675">
    <property type="entry name" value="LRR_dom_sf"/>
</dbReference>
<organism evidence="1 2">
    <name type="scientific">Marasmius tenuissimus</name>
    <dbReference type="NCBI Taxonomy" id="585030"/>
    <lineage>
        <taxon>Eukaryota</taxon>
        <taxon>Fungi</taxon>
        <taxon>Dikarya</taxon>
        <taxon>Basidiomycota</taxon>
        <taxon>Agaricomycotina</taxon>
        <taxon>Agaricomycetes</taxon>
        <taxon>Agaricomycetidae</taxon>
        <taxon>Agaricales</taxon>
        <taxon>Marasmiineae</taxon>
        <taxon>Marasmiaceae</taxon>
        <taxon>Marasmius</taxon>
    </lineage>
</organism>
<dbReference type="Gene3D" id="3.80.10.10">
    <property type="entry name" value="Ribonuclease Inhibitor"/>
    <property type="match status" value="1"/>
</dbReference>
<sequence>MFQTARSEDLYKRPAEVTVDLDEWQSVWDDLDAYRYFHVLRFFESLEGFYKGELDLTGRHMHRYEELMCTYERLCTDLDEVRKTVVEEEYETEERHGRFTRQVGRAVTNHEMWRNCRLKWKLPRAVDFDSLEVRIGRLARVKQKSDGLPKIQNLCLIDLPPALVLHVFCLAEVQQGRLLASTCKYMNNIGSSPHLYETRTVTLHFAEIEQMQMLRENPEVLNSVAHQTSRELIDHSTFLTSRPELTQHIRTIDIIDRWRAQTIGIPSFRSYLSDSAFYDPINGSLTSLLRSCTGLTRLTVSHLAITTDWLRALSQLQNLHTVRLLYACIESPSVEDDILDGFIPSSPHVLNVRWDEFPGLANDLPARELAGRGLWYTLLLFPGIATFSHQLFGGNTAVWLPVFEIQEWCDMFCRNLRKLILGLILDDVPALIEWINQSQFRTASSCSLTHLNLFADRPLPDDLAILLLQSLNSAPLQVLILQGVKEGSLTLLERIIQLFPDLQALTLTRKAQQFLRFTTAVAPWPHQTGDYASQFQSFRRLKYFGWNIYIPEFDYTSASMLGLEAGSAIEGGEVKRSDTSRLSWDDHMYPDDDEFYQDDAPILRPFACYCPTLEYVVLEGRSRDMYYVSRGANGEVKLSDMHDPQLGVKPYPSREWHPGPPFSSWEPVLLVGESD</sequence>
<name>A0ABR2ZIA9_9AGAR</name>
<dbReference type="SUPFAM" id="SSF52047">
    <property type="entry name" value="RNI-like"/>
    <property type="match status" value="1"/>
</dbReference>
<evidence type="ECO:0000313" key="2">
    <source>
        <dbReference type="Proteomes" id="UP001437256"/>
    </source>
</evidence>
<reference evidence="1 2" key="1">
    <citation type="submission" date="2024-05" db="EMBL/GenBank/DDBJ databases">
        <title>A draft genome resource for the thread blight pathogen Marasmius tenuissimus strain MS-2.</title>
        <authorList>
            <person name="Yulfo-Soto G.E."/>
            <person name="Baruah I.K."/>
            <person name="Amoako-Attah I."/>
            <person name="Bukari Y."/>
            <person name="Meinhardt L.W."/>
            <person name="Bailey B.A."/>
            <person name="Cohen S.P."/>
        </authorList>
    </citation>
    <scope>NUCLEOTIDE SEQUENCE [LARGE SCALE GENOMIC DNA]</scope>
    <source>
        <strain evidence="1 2">MS-2</strain>
    </source>
</reference>
<keyword evidence="2" id="KW-1185">Reference proteome</keyword>